<dbReference type="Gene3D" id="2.60.40.420">
    <property type="entry name" value="Cupredoxins - blue copper proteins"/>
    <property type="match status" value="1"/>
</dbReference>
<dbReference type="PANTHER" id="PTHR22888">
    <property type="entry name" value="CYTOCHROME C OXIDASE, SUBUNIT II"/>
    <property type="match status" value="1"/>
</dbReference>
<dbReference type="SUPFAM" id="SSF49503">
    <property type="entry name" value="Cupredoxins"/>
    <property type="match status" value="1"/>
</dbReference>
<dbReference type="Gene3D" id="1.10.287.90">
    <property type="match status" value="1"/>
</dbReference>
<dbReference type="Pfam" id="PF02790">
    <property type="entry name" value="COX2_TM"/>
    <property type="match status" value="1"/>
</dbReference>
<dbReference type="InterPro" id="IPR045187">
    <property type="entry name" value="CcO_II"/>
</dbReference>
<dbReference type="Proteomes" id="UP000001880">
    <property type="component" value="Chromosome"/>
</dbReference>
<keyword evidence="10 16" id="KW-1133">Transmembrane helix</keyword>
<evidence type="ECO:0000256" key="4">
    <source>
        <dbReference type="ARBA" id="ARBA00022617"/>
    </source>
</evidence>
<dbReference type="InterPro" id="IPR008972">
    <property type="entry name" value="Cupredoxin"/>
</dbReference>
<evidence type="ECO:0000256" key="3">
    <source>
        <dbReference type="ARBA" id="ARBA00022448"/>
    </source>
</evidence>
<dbReference type="PANTHER" id="PTHR22888:SF9">
    <property type="entry name" value="CYTOCHROME C OXIDASE SUBUNIT 2"/>
    <property type="match status" value="1"/>
</dbReference>
<dbReference type="PROSITE" id="PS51007">
    <property type="entry name" value="CYTC"/>
    <property type="match status" value="1"/>
</dbReference>
<evidence type="ECO:0000256" key="14">
    <source>
        <dbReference type="RuleBase" id="RU000456"/>
    </source>
</evidence>
<organism evidence="20 21">
    <name type="scientific">Haliangium ochraceum (strain DSM 14365 / JCM 11303 / SMP-2)</name>
    <dbReference type="NCBI Taxonomy" id="502025"/>
    <lineage>
        <taxon>Bacteria</taxon>
        <taxon>Pseudomonadati</taxon>
        <taxon>Myxococcota</taxon>
        <taxon>Polyangia</taxon>
        <taxon>Haliangiales</taxon>
        <taxon>Kofleriaceae</taxon>
        <taxon>Haliangium</taxon>
    </lineage>
</organism>
<keyword evidence="4 13" id="KW-0349">Heme</keyword>
<dbReference type="HOGENOM" id="CLU_036876_1_0_7"/>
<keyword evidence="21" id="KW-1185">Reference proteome</keyword>
<reference evidence="20 21" key="1">
    <citation type="journal article" date="2010" name="Stand. Genomic Sci.">
        <title>Complete genome sequence of Haliangium ochraceum type strain (SMP-2).</title>
        <authorList>
            <consortium name="US DOE Joint Genome Institute (JGI-PGF)"/>
            <person name="Ivanova N."/>
            <person name="Daum C."/>
            <person name="Lang E."/>
            <person name="Abt B."/>
            <person name="Kopitz M."/>
            <person name="Saunders E."/>
            <person name="Lapidus A."/>
            <person name="Lucas S."/>
            <person name="Glavina Del Rio T."/>
            <person name="Nolan M."/>
            <person name="Tice H."/>
            <person name="Copeland A."/>
            <person name="Cheng J.F."/>
            <person name="Chen F."/>
            <person name="Bruce D."/>
            <person name="Goodwin L."/>
            <person name="Pitluck S."/>
            <person name="Mavromatis K."/>
            <person name="Pati A."/>
            <person name="Mikhailova N."/>
            <person name="Chen A."/>
            <person name="Palaniappan K."/>
            <person name="Land M."/>
            <person name="Hauser L."/>
            <person name="Chang Y.J."/>
            <person name="Jeffries C.D."/>
            <person name="Detter J.C."/>
            <person name="Brettin T."/>
            <person name="Rohde M."/>
            <person name="Goker M."/>
            <person name="Bristow J."/>
            <person name="Markowitz V."/>
            <person name="Eisen J.A."/>
            <person name="Hugenholtz P."/>
            <person name="Kyrpides N.C."/>
            <person name="Klenk H.P."/>
        </authorList>
    </citation>
    <scope>NUCLEOTIDE SEQUENCE [LARGE SCALE GENOMIC DNA]</scope>
    <source>
        <strain evidence="21">DSM 14365 / CIP 107738 / JCM 11303 / AJ 13395 / SMP-2</strain>
    </source>
</reference>
<evidence type="ECO:0000256" key="13">
    <source>
        <dbReference type="PROSITE-ProRule" id="PRU00433"/>
    </source>
</evidence>
<feature type="transmembrane region" description="Helical" evidence="16">
    <location>
        <begin position="49"/>
        <end position="70"/>
    </location>
</feature>
<evidence type="ECO:0000256" key="1">
    <source>
        <dbReference type="ARBA" id="ARBA00004141"/>
    </source>
</evidence>
<evidence type="ECO:0000256" key="12">
    <source>
        <dbReference type="ARBA" id="ARBA00023136"/>
    </source>
</evidence>
<evidence type="ECO:0000256" key="2">
    <source>
        <dbReference type="ARBA" id="ARBA00007866"/>
    </source>
</evidence>
<dbReference type="PROSITE" id="PS50857">
    <property type="entry name" value="COX2_CUA"/>
    <property type="match status" value="1"/>
</dbReference>
<dbReference type="KEGG" id="hoh:Hoch_2419"/>
<dbReference type="InterPro" id="IPR036257">
    <property type="entry name" value="Cyt_c_oxidase_su2_TM_sf"/>
</dbReference>
<dbReference type="EC" id="7.1.1.9" evidence="15"/>
<evidence type="ECO:0000259" key="18">
    <source>
        <dbReference type="PROSITE" id="PS50999"/>
    </source>
</evidence>
<dbReference type="SUPFAM" id="SSF46626">
    <property type="entry name" value="Cytochrome c"/>
    <property type="match status" value="1"/>
</dbReference>
<dbReference type="PROSITE" id="PS50999">
    <property type="entry name" value="COX2_TM"/>
    <property type="match status" value="1"/>
</dbReference>
<evidence type="ECO:0000256" key="8">
    <source>
        <dbReference type="ARBA" id="ARBA00022967"/>
    </source>
</evidence>
<evidence type="ECO:0000259" key="17">
    <source>
        <dbReference type="PROSITE" id="PS50857"/>
    </source>
</evidence>
<evidence type="ECO:0000256" key="15">
    <source>
        <dbReference type="RuleBase" id="RU004024"/>
    </source>
</evidence>
<name>D0LJA9_HALO1</name>
<dbReference type="Pfam" id="PF13442">
    <property type="entry name" value="Cytochrome_CBB3"/>
    <property type="match status" value="1"/>
</dbReference>
<evidence type="ECO:0000313" key="20">
    <source>
        <dbReference type="EMBL" id="ACY14956.1"/>
    </source>
</evidence>
<accession>D0LJA9</accession>
<dbReference type="GO" id="GO:0004129">
    <property type="term" value="F:cytochrome-c oxidase activity"/>
    <property type="evidence" value="ECO:0007669"/>
    <property type="project" value="UniProtKB-EC"/>
</dbReference>
<keyword evidence="7 13" id="KW-0479">Metal-binding</keyword>
<evidence type="ECO:0000259" key="19">
    <source>
        <dbReference type="PROSITE" id="PS51007"/>
    </source>
</evidence>
<dbReference type="eggNOG" id="COG2010">
    <property type="taxonomic scope" value="Bacteria"/>
</dbReference>
<comment type="cofactor">
    <cofactor evidence="15">
        <name>Cu cation</name>
        <dbReference type="ChEBI" id="CHEBI:23378"/>
    </cofactor>
    <text evidence="15">Binds a copper A center.</text>
</comment>
<dbReference type="CDD" id="cd13915">
    <property type="entry name" value="CuRO_HCO_II_like_2"/>
    <property type="match status" value="1"/>
</dbReference>
<keyword evidence="15" id="KW-0186">Copper</keyword>
<dbReference type="SUPFAM" id="SSF81464">
    <property type="entry name" value="Cytochrome c oxidase subunit II-like, transmembrane region"/>
    <property type="match status" value="1"/>
</dbReference>
<dbReference type="eggNOG" id="COG1622">
    <property type="taxonomic scope" value="Bacteria"/>
</dbReference>
<evidence type="ECO:0000256" key="6">
    <source>
        <dbReference type="ARBA" id="ARBA00022692"/>
    </source>
</evidence>
<feature type="transmembrane region" description="Helical" evidence="16">
    <location>
        <begin position="91"/>
        <end position="110"/>
    </location>
</feature>
<dbReference type="GO" id="GO:0020037">
    <property type="term" value="F:heme binding"/>
    <property type="evidence" value="ECO:0007669"/>
    <property type="project" value="InterPro"/>
</dbReference>
<dbReference type="PRINTS" id="PR01166">
    <property type="entry name" value="CYCOXIDASEII"/>
</dbReference>
<keyword evidence="3 14" id="KW-0813">Transport</keyword>
<evidence type="ECO:0000313" key="21">
    <source>
        <dbReference type="Proteomes" id="UP000001880"/>
    </source>
</evidence>
<evidence type="ECO:0000256" key="9">
    <source>
        <dbReference type="ARBA" id="ARBA00022982"/>
    </source>
</evidence>
<feature type="domain" description="Cytochrome oxidase subunit II copper A binding" evidence="17">
    <location>
        <begin position="121"/>
        <end position="255"/>
    </location>
</feature>
<evidence type="ECO:0000256" key="11">
    <source>
        <dbReference type="ARBA" id="ARBA00023004"/>
    </source>
</evidence>
<dbReference type="EMBL" id="CP001804">
    <property type="protein sequence ID" value="ACY14956.1"/>
    <property type="molecule type" value="Genomic_DNA"/>
</dbReference>
<comment type="subcellular location">
    <subcellularLocation>
        <location evidence="14">Cell membrane</location>
        <topology evidence="14">Multi-pass membrane protein</topology>
    </subcellularLocation>
    <subcellularLocation>
        <location evidence="1">Membrane</location>
        <topology evidence="1">Multi-pass membrane protein</topology>
    </subcellularLocation>
</comment>
<keyword evidence="9 14" id="KW-0249">Electron transport</keyword>
<evidence type="ECO:0000256" key="16">
    <source>
        <dbReference type="SAM" id="Phobius"/>
    </source>
</evidence>
<dbReference type="Pfam" id="PF00116">
    <property type="entry name" value="COX2"/>
    <property type="match status" value="1"/>
</dbReference>
<dbReference type="InterPro" id="IPR011759">
    <property type="entry name" value="Cyt_c_oxidase_su2_TM_dom"/>
</dbReference>
<keyword evidence="8" id="KW-1278">Translocase</keyword>
<feature type="domain" description="Cytochrome oxidase subunit II transmembrane region profile" evidence="18">
    <location>
        <begin position="24"/>
        <end position="120"/>
    </location>
</feature>
<dbReference type="InterPro" id="IPR002429">
    <property type="entry name" value="CcO_II-like_C"/>
</dbReference>
<keyword evidence="5 14" id="KW-0679">Respiratory chain</keyword>
<dbReference type="InterPro" id="IPR036909">
    <property type="entry name" value="Cyt_c-like_dom_sf"/>
</dbReference>
<comment type="function">
    <text evidence="15">Subunits I and II form the functional core of the enzyme complex. Electrons originating in cytochrome c are transferred via heme a and Cu(A) to the binuclear center formed by heme a3 and Cu(B).</text>
</comment>
<dbReference type="AlphaFoldDB" id="D0LJA9"/>
<dbReference type="STRING" id="502025.Hoch_2419"/>
<keyword evidence="12 16" id="KW-0472">Membrane</keyword>
<comment type="similarity">
    <text evidence="2 14">Belongs to the cytochrome c oxidase subunit 2 family.</text>
</comment>
<keyword evidence="6 14" id="KW-0812">Transmembrane</keyword>
<dbReference type="InterPro" id="IPR009056">
    <property type="entry name" value="Cyt_c-like_dom"/>
</dbReference>
<sequence>MAAAGEQAAEAVVDTARDAAMTIDPDLGTVWLPDAASVTSPAVDSMWDIVFWLSVFCFIAITGVVVYFVIKYRARPGHKAQPSPHHNDVMETIWTVIPALICVGLFIGGWRGFVDVTSPPEHALEVQVVARSWSWEFVHPNGVKDSVLHVPADRSVRLIMKSEDVIHSFFVPAFRIKQDVLPRRYTQTWFKAPDPTLSREQELPSTEVNPANAKLVREQPGLRVFCTEYCGREHSMMKTRVVVHNSGGYENYLAFKQEQQDAMSPLERGQDVYGRLCFACHTVDGSVRVGPSFQGAWGTSRNFTDGTSAPMDENYVRDSILNPQGQVVQGFPPSMPSFQGQLSDKEITGLIEYIKSLK</sequence>
<proteinExistence type="inferred from homology"/>
<feature type="domain" description="Cytochrome c" evidence="19">
    <location>
        <begin position="264"/>
        <end position="358"/>
    </location>
</feature>
<evidence type="ECO:0000256" key="7">
    <source>
        <dbReference type="ARBA" id="ARBA00022723"/>
    </source>
</evidence>
<comment type="catalytic activity">
    <reaction evidence="15">
        <text>4 Fe(II)-[cytochrome c] + O2 + 8 H(+)(in) = 4 Fe(III)-[cytochrome c] + 2 H2O + 4 H(+)(out)</text>
        <dbReference type="Rhea" id="RHEA:11436"/>
        <dbReference type="Rhea" id="RHEA-COMP:10350"/>
        <dbReference type="Rhea" id="RHEA-COMP:14399"/>
        <dbReference type="ChEBI" id="CHEBI:15377"/>
        <dbReference type="ChEBI" id="CHEBI:15378"/>
        <dbReference type="ChEBI" id="CHEBI:15379"/>
        <dbReference type="ChEBI" id="CHEBI:29033"/>
        <dbReference type="ChEBI" id="CHEBI:29034"/>
        <dbReference type="EC" id="7.1.1.9"/>
    </reaction>
</comment>
<evidence type="ECO:0000256" key="10">
    <source>
        <dbReference type="ARBA" id="ARBA00022989"/>
    </source>
</evidence>
<gene>
    <name evidence="20" type="ordered locus">Hoch_2419</name>
</gene>
<protein>
    <recommendedName>
        <fullName evidence="15">Cytochrome c oxidase subunit 2</fullName>
        <ecNumber evidence="15">7.1.1.9</ecNumber>
    </recommendedName>
</protein>
<dbReference type="GO" id="GO:0005886">
    <property type="term" value="C:plasma membrane"/>
    <property type="evidence" value="ECO:0007669"/>
    <property type="project" value="UniProtKB-SubCell"/>
</dbReference>
<evidence type="ECO:0000256" key="5">
    <source>
        <dbReference type="ARBA" id="ARBA00022660"/>
    </source>
</evidence>
<dbReference type="GO" id="GO:0005507">
    <property type="term" value="F:copper ion binding"/>
    <property type="evidence" value="ECO:0007669"/>
    <property type="project" value="InterPro"/>
</dbReference>
<dbReference type="GO" id="GO:0042773">
    <property type="term" value="P:ATP synthesis coupled electron transport"/>
    <property type="evidence" value="ECO:0007669"/>
    <property type="project" value="TreeGrafter"/>
</dbReference>
<keyword evidence="11 13" id="KW-0408">Iron</keyword>
<dbReference type="Gene3D" id="1.10.760.10">
    <property type="entry name" value="Cytochrome c-like domain"/>
    <property type="match status" value="1"/>
</dbReference>